<evidence type="ECO:0000313" key="7">
    <source>
        <dbReference type="Proteomes" id="UP000594015"/>
    </source>
</evidence>
<evidence type="ECO:0000256" key="1">
    <source>
        <dbReference type="ARBA" id="ARBA00007825"/>
    </source>
</evidence>
<dbReference type="Proteomes" id="UP000594015">
    <property type="component" value="Chromosome"/>
</dbReference>
<evidence type="ECO:0000313" key="6">
    <source>
        <dbReference type="EMBL" id="QOZ66888.1"/>
    </source>
</evidence>
<dbReference type="GO" id="GO:0008199">
    <property type="term" value="F:ferric iron binding"/>
    <property type="evidence" value="ECO:0007669"/>
    <property type="project" value="InterPro"/>
</dbReference>
<dbReference type="InterPro" id="IPR012785">
    <property type="entry name" value="Protocat_dOase_b"/>
</dbReference>
<dbReference type="RefSeq" id="WP_027562201.1">
    <property type="nucleotide sequence ID" value="NZ_AXAD01000010.1"/>
</dbReference>
<dbReference type="PANTHER" id="PTHR33711">
    <property type="entry name" value="DIOXYGENASE, PUTATIVE (AFU_ORTHOLOGUE AFUA_2G02910)-RELATED"/>
    <property type="match status" value="1"/>
</dbReference>
<evidence type="ECO:0000256" key="2">
    <source>
        <dbReference type="ARBA" id="ARBA00022964"/>
    </source>
</evidence>
<dbReference type="InterPro" id="IPR024756">
    <property type="entry name" value="PCDO_beta_N"/>
</dbReference>
<sequence>MNAQAPIPALQDPRLNRPEPFTPRDGGFFQRDRSIHPPAHAPGYKSSVLRSPRQALLSLENSVSEITGPVFGHNDLGPLDNDLIRNYAKDGDPVGERIIVHGRVLDETGRGVPNTLVEFWQANAGGRYRHKKDTYLAPIDPNFGGCGRALTDHTGYYYFRTVKPGPYPWRNFVNSWRPAHIHFSVFGSGFAQRLITQMYFEGDPLIPVCPILTTIPDKDALDRLVAPLDLNASTPFDSLAYRFDIVLRGQRSTYFENRPEGN</sequence>
<keyword evidence="2" id="KW-0223">Dioxygenase</keyword>
<evidence type="ECO:0000259" key="5">
    <source>
        <dbReference type="PROSITE" id="PS00083"/>
    </source>
</evidence>
<feature type="domain" description="Intradiol ring-cleavage dioxygenases" evidence="5">
    <location>
        <begin position="100"/>
        <end position="128"/>
    </location>
</feature>
<dbReference type="AlphaFoldDB" id="A0AAE7NP27"/>
<reference evidence="6 7" key="1">
    <citation type="submission" date="2018-06" db="EMBL/GenBank/DDBJ databases">
        <title>Comparative genomics of Bradyrhizobium nodulating Arachidis hypogaea.</title>
        <authorList>
            <person name="Li Y."/>
        </authorList>
    </citation>
    <scope>NUCLEOTIDE SEQUENCE [LARGE SCALE GENOMIC DNA]</scope>
    <source>
        <strain evidence="6 7">CCBAU 051107</strain>
    </source>
</reference>
<keyword evidence="3 6" id="KW-0560">Oxidoreductase</keyword>
<name>A0AAE7NP27_9BRAD</name>
<protein>
    <submittedName>
        <fullName evidence="6">Protocatechuate 3,4-dioxygenase subunit beta</fullName>
        <ecNumber evidence="6">1.13.11.3</ecNumber>
    </submittedName>
</protein>
<accession>A0AAE7NP27</accession>
<proteinExistence type="inferred from homology"/>
<evidence type="ECO:0000256" key="3">
    <source>
        <dbReference type="ARBA" id="ARBA00023002"/>
    </source>
</evidence>
<organism evidence="6 7">
    <name type="scientific">Bradyrhizobium arachidis</name>
    <dbReference type="NCBI Taxonomy" id="858423"/>
    <lineage>
        <taxon>Bacteria</taxon>
        <taxon>Pseudomonadati</taxon>
        <taxon>Pseudomonadota</taxon>
        <taxon>Alphaproteobacteria</taxon>
        <taxon>Hyphomicrobiales</taxon>
        <taxon>Nitrobacteraceae</taxon>
        <taxon>Bradyrhizobium</taxon>
    </lineage>
</organism>
<dbReference type="Pfam" id="PF12391">
    <property type="entry name" value="PCDO_beta_N"/>
    <property type="match status" value="1"/>
</dbReference>
<dbReference type="SUPFAM" id="SSF49482">
    <property type="entry name" value="Aromatic compound dioxygenase"/>
    <property type="match status" value="1"/>
</dbReference>
<dbReference type="GO" id="GO:0019619">
    <property type="term" value="P:3,4-dihydroxybenzoate catabolic process"/>
    <property type="evidence" value="ECO:0007669"/>
    <property type="project" value="InterPro"/>
</dbReference>
<comment type="similarity">
    <text evidence="1">Belongs to the intradiol ring-cleavage dioxygenase family.</text>
</comment>
<dbReference type="PANTHER" id="PTHR33711:SF10">
    <property type="entry name" value="INTRADIOL RING-CLEAVAGE DIOXYGENASES DOMAIN-CONTAINING PROTEIN"/>
    <property type="match status" value="1"/>
</dbReference>
<feature type="region of interest" description="Disordered" evidence="4">
    <location>
        <begin position="1"/>
        <end position="47"/>
    </location>
</feature>
<dbReference type="Gene3D" id="2.60.130.10">
    <property type="entry name" value="Aromatic compound dioxygenase"/>
    <property type="match status" value="1"/>
</dbReference>
<dbReference type="InterPro" id="IPR015889">
    <property type="entry name" value="Intradiol_dOase_core"/>
</dbReference>
<dbReference type="GO" id="GO:0018578">
    <property type="term" value="F:protocatechuate 3,4-dioxygenase activity"/>
    <property type="evidence" value="ECO:0007669"/>
    <property type="project" value="UniProtKB-EC"/>
</dbReference>
<dbReference type="NCBIfam" id="TIGR02422">
    <property type="entry name" value="protocat_beta"/>
    <property type="match status" value="1"/>
</dbReference>
<dbReference type="EC" id="1.13.11.3" evidence="6"/>
<dbReference type="KEGG" id="barh:WN72_11630"/>
<dbReference type="EMBL" id="CP030050">
    <property type="protein sequence ID" value="QOZ66888.1"/>
    <property type="molecule type" value="Genomic_DNA"/>
</dbReference>
<dbReference type="PROSITE" id="PS00083">
    <property type="entry name" value="INTRADIOL_DIOXYGENAS"/>
    <property type="match status" value="1"/>
</dbReference>
<dbReference type="InterPro" id="IPR000627">
    <property type="entry name" value="Intradiol_dOase_C"/>
</dbReference>
<dbReference type="Pfam" id="PF00775">
    <property type="entry name" value="Dioxygenase_C"/>
    <property type="match status" value="1"/>
</dbReference>
<dbReference type="InterPro" id="IPR050770">
    <property type="entry name" value="Intradiol_RC_Dioxygenase"/>
</dbReference>
<gene>
    <name evidence="6" type="primary">pcaH</name>
    <name evidence="6" type="ORF">WN72_11630</name>
</gene>
<evidence type="ECO:0000256" key="4">
    <source>
        <dbReference type="SAM" id="MobiDB-lite"/>
    </source>
</evidence>